<feature type="signal peptide" evidence="2">
    <location>
        <begin position="1"/>
        <end position="17"/>
    </location>
</feature>
<protein>
    <submittedName>
        <fullName evidence="3">Uncharacterized protein</fullName>
    </submittedName>
</protein>
<name>A0A433CWB7_9FUNG</name>
<organism evidence="3 4">
    <name type="scientific">Jimgerdemannia flammicorona</name>
    <dbReference type="NCBI Taxonomy" id="994334"/>
    <lineage>
        <taxon>Eukaryota</taxon>
        <taxon>Fungi</taxon>
        <taxon>Fungi incertae sedis</taxon>
        <taxon>Mucoromycota</taxon>
        <taxon>Mucoromycotina</taxon>
        <taxon>Endogonomycetes</taxon>
        <taxon>Endogonales</taxon>
        <taxon>Endogonaceae</taxon>
        <taxon>Jimgerdemannia</taxon>
    </lineage>
</organism>
<keyword evidence="2" id="KW-0732">Signal</keyword>
<accession>A0A433CWB7</accession>
<feature type="region of interest" description="Disordered" evidence="1">
    <location>
        <begin position="32"/>
        <end position="52"/>
    </location>
</feature>
<dbReference type="EMBL" id="RBNI01012254">
    <property type="protein sequence ID" value="RUP42859.1"/>
    <property type="molecule type" value="Genomic_DNA"/>
</dbReference>
<reference evidence="3 4" key="1">
    <citation type="journal article" date="2018" name="New Phytol.">
        <title>Phylogenomics of Endogonaceae and evolution of mycorrhizas within Mucoromycota.</title>
        <authorList>
            <person name="Chang Y."/>
            <person name="Desiro A."/>
            <person name="Na H."/>
            <person name="Sandor L."/>
            <person name="Lipzen A."/>
            <person name="Clum A."/>
            <person name="Barry K."/>
            <person name="Grigoriev I.V."/>
            <person name="Martin F.M."/>
            <person name="Stajich J.E."/>
            <person name="Smith M.E."/>
            <person name="Bonito G."/>
            <person name="Spatafora J.W."/>
        </authorList>
    </citation>
    <scope>NUCLEOTIDE SEQUENCE [LARGE SCALE GENOMIC DNA]</scope>
    <source>
        <strain evidence="3 4">GMNB39</strain>
    </source>
</reference>
<evidence type="ECO:0000313" key="3">
    <source>
        <dbReference type="EMBL" id="RUP42859.1"/>
    </source>
</evidence>
<evidence type="ECO:0000313" key="4">
    <source>
        <dbReference type="Proteomes" id="UP000268093"/>
    </source>
</evidence>
<keyword evidence="4" id="KW-1185">Reference proteome</keyword>
<proteinExistence type="predicted"/>
<dbReference type="Proteomes" id="UP000268093">
    <property type="component" value="Unassembled WGS sequence"/>
</dbReference>
<sequence>MSFASRILFFFLCLTFAYQLISLLRGTGHRSEPYIPPRRPTTAPNPHGRTSTSRVLNLRLGPPPEIFLGSSTVLAGELLPRTRFGTTADHVHDDELPVVWVGIDGESDIHRLCDLYWAGKLSPLHGVFPRTLHPHSDDERHGVSLLNGRPRPFEALLGDEIQREGNFALCVYDESEISPEVAEAMENAQREALRSGKDAENILSSRKLPTGRYIYTGLHLKVSRTSAIGLHLITSLRPTPNQNPTVAVDRLSSIRSALENRFIAEVHLLQETEDLSVFPEDITKHRKFRYTVVGAPLTYAMAFEYGRRELEDRRVLITNPDTTFDVSLQHLQSIHPFAFYTHVYVLAAQPPGTPPPKAGDRLSATVPLDYDSLVLIPSQLGQPRPLRPTDSTAARDPAKLTRALAGVVVGQPGAESRVLYEIQKWLPSVVVWELRGLVNCWRRPRDVLGPRVDAMGKRVKNVKIGEGMLEEGWNDPE</sequence>
<feature type="compositionally biased region" description="Polar residues" evidence="1">
    <location>
        <begin position="42"/>
        <end position="52"/>
    </location>
</feature>
<dbReference type="AlphaFoldDB" id="A0A433CWB7"/>
<gene>
    <name evidence="3" type="ORF">BC936DRAFT_137978</name>
</gene>
<comment type="caution">
    <text evidence="3">The sequence shown here is derived from an EMBL/GenBank/DDBJ whole genome shotgun (WGS) entry which is preliminary data.</text>
</comment>
<evidence type="ECO:0000256" key="2">
    <source>
        <dbReference type="SAM" id="SignalP"/>
    </source>
</evidence>
<feature type="chain" id="PRO_5019103855" evidence="2">
    <location>
        <begin position="18"/>
        <end position="477"/>
    </location>
</feature>
<dbReference type="OrthoDB" id="2327265at2759"/>
<evidence type="ECO:0000256" key="1">
    <source>
        <dbReference type="SAM" id="MobiDB-lite"/>
    </source>
</evidence>